<accession>A0A1I2F8M7</accession>
<evidence type="ECO:0000313" key="2">
    <source>
        <dbReference type="Proteomes" id="UP000199645"/>
    </source>
</evidence>
<proteinExistence type="predicted"/>
<sequence length="219" mass="24110">MGYNTEFTGQVAIVPPLNPHEVEYLDRFAETRHESRDAGPYAVSGNGLAPGAMYGGREPGPEHPGYWCKWVPTAAGDALIWNGVEKFYDAEIWLAYLVETFLAPGAEIRGEVPGSWFRPAVFEYFTCDHVLNGVITAEGDEEDDRWRIEVRDNVVHVIRLVVSPACADIDPRDPGEWGSGQWAEFAARTRRNHVLTVSGAGEIHDLGPAAENGFEPISG</sequence>
<dbReference type="RefSeq" id="WP_177319711.1">
    <property type="nucleotide sequence ID" value="NZ_BOMT01000035.1"/>
</dbReference>
<protein>
    <submittedName>
        <fullName evidence="1">Uncharacterized protein</fullName>
    </submittedName>
</protein>
<dbReference type="STRING" id="35752.SAMN05421541_105191"/>
<reference evidence="1 2" key="1">
    <citation type="submission" date="2016-10" db="EMBL/GenBank/DDBJ databases">
        <authorList>
            <person name="de Groot N.N."/>
        </authorList>
    </citation>
    <scope>NUCLEOTIDE SEQUENCE [LARGE SCALE GENOMIC DNA]</scope>
    <source>
        <strain evidence="1 2">DSM 43019</strain>
    </source>
</reference>
<organism evidence="1 2">
    <name type="scientific">Actinoplanes philippinensis</name>
    <dbReference type="NCBI Taxonomy" id="35752"/>
    <lineage>
        <taxon>Bacteria</taxon>
        <taxon>Bacillati</taxon>
        <taxon>Actinomycetota</taxon>
        <taxon>Actinomycetes</taxon>
        <taxon>Micromonosporales</taxon>
        <taxon>Micromonosporaceae</taxon>
        <taxon>Actinoplanes</taxon>
    </lineage>
</organism>
<dbReference type="Proteomes" id="UP000199645">
    <property type="component" value="Unassembled WGS sequence"/>
</dbReference>
<name>A0A1I2F8M7_9ACTN</name>
<gene>
    <name evidence="1" type="ORF">SAMN05421541_105191</name>
</gene>
<keyword evidence="2" id="KW-1185">Reference proteome</keyword>
<dbReference type="EMBL" id="FONV01000005">
    <property type="protein sequence ID" value="SFF01383.1"/>
    <property type="molecule type" value="Genomic_DNA"/>
</dbReference>
<evidence type="ECO:0000313" key="1">
    <source>
        <dbReference type="EMBL" id="SFF01383.1"/>
    </source>
</evidence>
<dbReference type="AlphaFoldDB" id="A0A1I2F8M7"/>